<gene>
    <name evidence="2" type="ORF">BDV95DRAFT_601221</name>
</gene>
<dbReference type="InterPro" id="IPR052895">
    <property type="entry name" value="HetReg/Transcr_Mod"/>
</dbReference>
<proteinExistence type="predicted"/>
<evidence type="ECO:0008006" key="4">
    <source>
        <dbReference type="Google" id="ProtNLM"/>
    </source>
</evidence>
<evidence type="ECO:0000313" key="3">
    <source>
        <dbReference type="Proteomes" id="UP000481861"/>
    </source>
</evidence>
<keyword evidence="3" id="KW-1185">Reference proteome</keyword>
<feature type="compositionally biased region" description="Basic and acidic residues" evidence="1">
    <location>
        <begin position="333"/>
        <end position="353"/>
    </location>
</feature>
<sequence length="469" mass="53716">MIHLLYQLASENITLDNFIARDSHLSFLQWKFPWDLLIRIRHNEWFDRLWVVQEVVLAPKAQVFLGPVTVPLSVFNAAWRVYKSSQDSSASTGMMVQCVLYPLAEVSQVRDRILKEKDRLSLFELRLSLKRRYASVEHDQMYALLGLVDSTNEVRPNYDLTPLELYRAVTRAQISTISLMPLSLTIRDNINQANDRSQIPWPSWVVDWSSLGTSDSIGLYTMWSEVFHYFNTSRKLEALKPQFDGKAMLLQGVFVDELQGFHGGVGNFPWNSPLRNQDPSAPYSSSLESVSDTWEQAWLRTTCLDSAWTPFPEYAKVKSLPEKLPSNRYTPDTTREAHPRAERLEHQHERESGEVADAPIDFREYESDFPYTVGIATIHLDMFMTNKRYLGVMLSSARAKPGNKIFIAAGGNMPLVLEQVPSDPSTSNFGYKSGDLETYRVVGICYLHGFMDGEQNGWLKDRMQPLKII</sequence>
<dbReference type="Proteomes" id="UP000481861">
    <property type="component" value="Unassembled WGS sequence"/>
</dbReference>
<dbReference type="PANTHER" id="PTHR24148">
    <property type="entry name" value="ANKYRIN REPEAT DOMAIN-CONTAINING PROTEIN 39 HOMOLOG-RELATED"/>
    <property type="match status" value="1"/>
</dbReference>
<evidence type="ECO:0000256" key="1">
    <source>
        <dbReference type="SAM" id="MobiDB-lite"/>
    </source>
</evidence>
<dbReference type="OrthoDB" id="3557394at2759"/>
<organism evidence="2 3">
    <name type="scientific">Massariosphaeria phaeospora</name>
    <dbReference type="NCBI Taxonomy" id="100035"/>
    <lineage>
        <taxon>Eukaryota</taxon>
        <taxon>Fungi</taxon>
        <taxon>Dikarya</taxon>
        <taxon>Ascomycota</taxon>
        <taxon>Pezizomycotina</taxon>
        <taxon>Dothideomycetes</taxon>
        <taxon>Pleosporomycetidae</taxon>
        <taxon>Pleosporales</taxon>
        <taxon>Pleosporales incertae sedis</taxon>
        <taxon>Massariosphaeria</taxon>
    </lineage>
</organism>
<reference evidence="2 3" key="1">
    <citation type="submission" date="2020-01" db="EMBL/GenBank/DDBJ databases">
        <authorList>
            <consortium name="DOE Joint Genome Institute"/>
            <person name="Haridas S."/>
            <person name="Albert R."/>
            <person name="Binder M."/>
            <person name="Bloem J."/>
            <person name="Labutti K."/>
            <person name="Salamov A."/>
            <person name="Andreopoulos B."/>
            <person name="Baker S.E."/>
            <person name="Barry K."/>
            <person name="Bills G."/>
            <person name="Bluhm B.H."/>
            <person name="Cannon C."/>
            <person name="Castanera R."/>
            <person name="Culley D.E."/>
            <person name="Daum C."/>
            <person name="Ezra D."/>
            <person name="Gonzalez J.B."/>
            <person name="Henrissat B."/>
            <person name="Kuo A."/>
            <person name="Liang C."/>
            <person name="Lipzen A."/>
            <person name="Lutzoni F."/>
            <person name="Magnuson J."/>
            <person name="Mondo S."/>
            <person name="Nolan M."/>
            <person name="Ohm R."/>
            <person name="Pangilinan J."/>
            <person name="Park H.-J.H."/>
            <person name="Ramirez L."/>
            <person name="Alfaro M."/>
            <person name="Sun H."/>
            <person name="Tritt A."/>
            <person name="Yoshinaga Y."/>
            <person name="Zwiers L.-H.L."/>
            <person name="Turgeon B.G."/>
            <person name="Goodwin S.B."/>
            <person name="Spatafora J.W."/>
            <person name="Crous P.W."/>
            <person name="Grigoriev I.V."/>
        </authorList>
    </citation>
    <scope>NUCLEOTIDE SEQUENCE [LARGE SCALE GENOMIC DNA]</scope>
    <source>
        <strain evidence="2 3">CBS 611.86</strain>
    </source>
</reference>
<feature type="region of interest" description="Disordered" evidence="1">
    <location>
        <begin position="323"/>
        <end position="353"/>
    </location>
</feature>
<comment type="caution">
    <text evidence="2">The sequence shown here is derived from an EMBL/GenBank/DDBJ whole genome shotgun (WGS) entry which is preliminary data.</text>
</comment>
<dbReference type="PANTHER" id="PTHR24148:SF64">
    <property type="entry name" value="HETEROKARYON INCOMPATIBILITY DOMAIN-CONTAINING PROTEIN"/>
    <property type="match status" value="1"/>
</dbReference>
<name>A0A7C8IJ95_9PLEO</name>
<dbReference type="AlphaFoldDB" id="A0A7C8IJ95"/>
<evidence type="ECO:0000313" key="2">
    <source>
        <dbReference type="EMBL" id="KAF2878571.1"/>
    </source>
</evidence>
<protein>
    <recommendedName>
        <fullName evidence="4">Heterokaryon incompatibility domain-containing protein</fullName>
    </recommendedName>
</protein>
<dbReference type="EMBL" id="JAADJZ010000001">
    <property type="protein sequence ID" value="KAF2878571.1"/>
    <property type="molecule type" value="Genomic_DNA"/>
</dbReference>
<accession>A0A7C8IJ95</accession>